<name>A0A0K0DS27_STRER</name>
<evidence type="ECO:0000313" key="1">
    <source>
        <dbReference type="WBParaSite" id="SSTP_0000004100.1"/>
    </source>
</evidence>
<proteinExistence type="predicted"/>
<sequence>MSKLTYTYFDNNFPTIDSCDSGYNSDTEDNAIDNYSYSIYTIVARLELMLLPREIIKKEEMKKQFNNKKYEKQ</sequence>
<protein>
    <submittedName>
        <fullName evidence="1">Uncharacterized protein</fullName>
    </submittedName>
</protein>
<dbReference type="AlphaFoldDB" id="A0A0K0DS27"/>
<accession>A0A0K0DS27</accession>
<organism evidence="1">
    <name type="scientific">Strongyloides stercoralis</name>
    <name type="common">Threadworm</name>
    <dbReference type="NCBI Taxonomy" id="6248"/>
    <lineage>
        <taxon>Eukaryota</taxon>
        <taxon>Metazoa</taxon>
        <taxon>Ecdysozoa</taxon>
        <taxon>Nematoda</taxon>
        <taxon>Chromadorea</taxon>
        <taxon>Rhabditida</taxon>
        <taxon>Tylenchina</taxon>
        <taxon>Panagrolaimomorpha</taxon>
        <taxon>Strongyloidoidea</taxon>
        <taxon>Strongyloididae</taxon>
        <taxon>Strongyloides</taxon>
    </lineage>
</organism>
<dbReference type="WBParaSite" id="SSTP_0000004100.1">
    <property type="protein sequence ID" value="SSTP_0000004100.1"/>
    <property type="gene ID" value="SSTP_0000004100"/>
</dbReference>
<reference evidence="1" key="1">
    <citation type="submission" date="2015-08" db="UniProtKB">
        <authorList>
            <consortium name="WormBaseParasite"/>
        </authorList>
    </citation>
    <scope>IDENTIFICATION</scope>
</reference>